<dbReference type="GO" id="GO:0005886">
    <property type="term" value="C:plasma membrane"/>
    <property type="evidence" value="ECO:0007669"/>
    <property type="project" value="UniProtKB-SubCell"/>
</dbReference>
<feature type="region of interest" description="Disordered" evidence="26">
    <location>
        <begin position="667"/>
        <end position="691"/>
    </location>
</feature>
<dbReference type="AlphaFoldDB" id="A0A6P5AJK1"/>
<keyword evidence="9" id="KW-0597">Phosphoprotein</keyword>
<dbReference type="GO" id="GO:0031410">
    <property type="term" value="C:cytoplasmic vesicle"/>
    <property type="evidence" value="ECO:0007669"/>
    <property type="project" value="UniProtKB-SubCell"/>
</dbReference>
<evidence type="ECO:0000256" key="9">
    <source>
        <dbReference type="ARBA" id="ARBA00022553"/>
    </source>
</evidence>
<keyword evidence="10" id="KW-0732">Signal</keyword>
<name>A0A6P5AJK1_BRABE</name>
<evidence type="ECO:0000256" key="11">
    <source>
        <dbReference type="ARBA" id="ARBA00022737"/>
    </source>
</evidence>
<evidence type="ECO:0000256" key="3">
    <source>
        <dbReference type="ARBA" id="ARBA00004227"/>
    </source>
</evidence>
<keyword evidence="19" id="KW-0326">Glycosidase</keyword>
<comment type="catalytic activity">
    <reaction evidence="1">
        <text>Hydrolysis of alpha-(2-&gt;3)-, alpha-(2-&gt;6)-, alpha-(2-&gt;8)- glycosidic linkages of terminal sialic acid residues in oligosaccharides, glycoproteins, glycolipids, colominic acid and synthetic substrates.</text>
        <dbReference type="EC" id="3.2.1.18"/>
    </reaction>
</comment>
<evidence type="ECO:0000256" key="10">
    <source>
        <dbReference type="ARBA" id="ARBA00022729"/>
    </source>
</evidence>
<evidence type="ECO:0000256" key="24">
    <source>
        <dbReference type="ARBA" id="ARBA00041332"/>
    </source>
</evidence>
<evidence type="ECO:0000256" key="22">
    <source>
        <dbReference type="ARBA" id="ARBA00038519"/>
    </source>
</evidence>
<gene>
    <name evidence="29" type="primary">LOC109484475</name>
</gene>
<evidence type="ECO:0000256" key="1">
    <source>
        <dbReference type="ARBA" id="ARBA00000427"/>
    </source>
</evidence>
<comment type="function">
    <text evidence="21">Catalyzes the removal of sialic acid (N-acetylneuraminic acid) moieties from glycoproteins and glycolipids. To be active, it is strictly dependent on its presence in the multienzyme complex. Appears to have a preference for alpha 2-3 and alpha 2-6 sialyl linkage.</text>
</comment>
<evidence type="ECO:0000256" key="26">
    <source>
        <dbReference type="SAM" id="MobiDB-lite"/>
    </source>
</evidence>
<reference evidence="29" key="1">
    <citation type="submission" date="2025-08" db="UniProtKB">
        <authorList>
            <consortium name="RefSeq"/>
        </authorList>
    </citation>
    <scope>IDENTIFICATION</scope>
    <source>
        <tissue evidence="29">Gonad</tissue>
    </source>
</reference>
<dbReference type="SUPFAM" id="SSF50939">
    <property type="entry name" value="Sialidases"/>
    <property type="match status" value="2"/>
</dbReference>
<dbReference type="Gene3D" id="2.120.10.10">
    <property type="match status" value="2"/>
</dbReference>
<keyword evidence="18" id="KW-0119">Carbohydrate metabolism</keyword>
<evidence type="ECO:0000256" key="13">
    <source>
        <dbReference type="ARBA" id="ARBA00022963"/>
    </source>
</evidence>
<dbReference type="GO" id="GO:0009313">
    <property type="term" value="P:oligosaccharide catabolic process"/>
    <property type="evidence" value="ECO:0007669"/>
    <property type="project" value="TreeGrafter"/>
</dbReference>
<dbReference type="GO" id="GO:0043202">
    <property type="term" value="C:lysosomal lumen"/>
    <property type="evidence" value="ECO:0007669"/>
    <property type="project" value="UniProtKB-SubCell"/>
</dbReference>
<comment type="subcellular location">
    <subcellularLocation>
        <location evidence="4">Cell membrane</location>
    </subcellularLocation>
    <subcellularLocation>
        <location evidence="5">Cytoplasmic vesicle</location>
    </subcellularLocation>
    <subcellularLocation>
        <location evidence="3">Lysosome lumen</location>
    </subcellularLocation>
    <subcellularLocation>
        <location evidence="2">Lysosome membrane</location>
        <topology evidence="2">Peripheral membrane protein</topology>
        <orientation evidence="2">Lumenal side</orientation>
    </subcellularLocation>
</comment>
<keyword evidence="28" id="KW-1185">Reference proteome</keyword>
<evidence type="ECO:0000259" key="27">
    <source>
        <dbReference type="Pfam" id="PF13088"/>
    </source>
</evidence>
<evidence type="ECO:0000256" key="16">
    <source>
        <dbReference type="ARBA" id="ARBA00023180"/>
    </source>
</evidence>
<keyword evidence="8" id="KW-1003">Cell membrane</keyword>
<dbReference type="FunFam" id="2.120.10.10:FF:000018">
    <property type="entry name" value="Uncharacterized protein"/>
    <property type="match status" value="1"/>
</dbReference>
<dbReference type="OrthoDB" id="2739686at2759"/>
<proteinExistence type="inferred from homology"/>
<dbReference type="PANTHER" id="PTHR10628">
    <property type="entry name" value="SIALIDASE"/>
    <property type="match status" value="1"/>
</dbReference>
<dbReference type="CDD" id="cd15482">
    <property type="entry name" value="Sialidase_non-viral"/>
    <property type="match status" value="2"/>
</dbReference>
<dbReference type="Pfam" id="PF13088">
    <property type="entry name" value="BNR_2"/>
    <property type="match status" value="2"/>
</dbReference>
<evidence type="ECO:0000256" key="23">
    <source>
        <dbReference type="ARBA" id="ARBA00040509"/>
    </source>
</evidence>
<dbReference type="RefSeq" id="XP_019643302.1">
    <property type="nucleotide sequence ID" value="XM_019787743.1"/>
</dbReference>
<evidence type="ECO:0000256" key="6">
    <source>
        <dbReference type="ARBA" id="ARBA00009348"/>
    </source>
</evidence>
<keyword evidence="15" id="KW-0472">Membrane</keyword>
<comment type="subunit">
    <text evidence="22">Interacts with cathepsin A (protective protein), beta-galactosidase and N-acetylgalactosamine-6-sulfate sulfatase in a multienzyme complex.</text>
</comment>
<keyword evidence="13" id="KW-0442">Lipid degradation</keyword>
<evidence type="ECO:0000256" key="4">
    <source>
        <dbReference type="ARBA" id="ARBA00004236"/>
    </source>
</evidence>
<evidence type="ECO:0000256" key="14">
    <source>
        <dbReference type="ARBA" id="ARBA00023098"/>
    </source>
</evidence>
<evidence type="ECO:0000256" key="2">
    <source>
        <dbReference type="ARBA" id="ARBA00004207"/>
    </source>
</evidence>
<accession>A0A6P5AJK1</accession>
<evidence type="ECO:0000256" key="17">
    <source>
        <dbReference type="ARBA" id="ARBA00023228"/>
    </source>
</evidence>
<dbReference type="Proteomes" id="UP000515135">
    <property type="component" value="Unplaced"/>
</dbReference>
<protein>
    <recommendedName>
        <fullName evidence="23">Sialidase-1</fullName>
        <ecNumber evidence="7">3.2.1.18</ecNumber>
    </recommendedName>
    <alternativeName>
        <fullName evidence="25">Lysosomal sialidase</fullName>
    </alternativeName>
    <alternativeName>
        <fullName evidence="24">N-acetyl-alpha-neuraminidase 1</fullName>
    </alternativeName>
</protein>
<evidence type="ECO:0000256" key="19">
    <source>
        <dbReference type="ARBA" id="ARBA00023295"/>
    </source>
</evidence>
<comment type="similarity">
    <text evidence="6">Belongs to the glycosyl hydrolase 33 family.</text>
</comment>
<dbReference type="GeneID" id="109484475"/>
<keyword evidence="16" id="KW-0325">Glycoprotein</keyword>
<evidence type="ECO:0000313" key="29">
    <source>
        <dbReference type="RefSeq" id="XP_019643302.1"/>
    </source>
</evidence>
<evidence type="ECO:0000313" key="28">
    <source>
        <dbReference type="Proteomes" id="UP000515135"/>
    </source>
</evidence>
<evidence type="ECO:0000256" key="12">
    <source>
        <dbReference type="ARBA" id="ARBA00022801"/>
    </source>
</evidence>
<evidence type="ECO:0000256" key="25">
    <source>
        <dbReference type="ARBA" id="ARBA00041413"/>
    </source>
</evidence>
<dbReference type="GO" id="GO:0004308">
    <property type="term" value="F:exo-alpha-sialidase activity"/>
    <property type="evidence" value="ECO:0007669"/>
    <property type="project" value="UniProtKB-EC"/>
</dbReference>
<evidence type="ECO:0000256" key="7">
    <source>
        <dbReference type="ARBA" id="ARBA00012733"/>
    </source>
</evidence>
<keyword evidence="17" id="KW-0458">Lysosome</keyword>
<keyword evidence="11" id="KW-0677">Repeat</keyword>
<evidence type="ECO:0000256" key="8">
    <source>
        <dbReference type="ARBA" id="ARBA00022475"/>
    </source>
</evidence>
<evidence type="ECO:0000256" key="20">
    <source>
        <dbReference type="ARBA" id="ARBA00023329"/>
    </source>
</evidence>
<evidence type="ECO:0000256" key="18">
    <source>
        <dbReference type="ARBA" id="ARBA00023277"/>
    </source>
</evidence>
<evidence type="ECO:0000256" key="5">
    <source>
        <dbReference type="ARBA" id="ARBA00004541"/>
    </source>
</evidence>
<dbReference type="EC" id="3.2.1.18" evidence="7"/>
<dbReference type="InterPro" id="IPR036278">
    <property type="entry name" value="Sialidase_sf"/>
</dbReference>
<dbReference type="KEGG" id="bbel:109484475"/>
<dbReference type="GO" id="GO:0005765">
    <property type="term" value="C:lysosomal membrane"/>
    <property type="evidence" value="ECO:0007669"/>
    <property type="project" value="UniProtKB-SubCell"/>
</dbReference>
<dbReference type="FunFam" id="2.120.10.10:FF:000003">
    <property type="entry name" value="Neuraminidase 1"/>
    <property type="match status" value="1"/>
</dbReference>
<organism evidence="28 29">
    <name type="scientific">Branchiostoma belcheri</name>
    <name type="common">Amphioxus</name>
    <dbReference type="NCBI Taxonomy" id="7741"/>
    <lineage>
        <taxon>Eukaryota</taxon>
        <taxon>Metazoa</taxon>
        <taxon>Chordata</taxon>
        <taxon>Cephalochordata</taxon>
        <taxon>Leptocardii</taxon>
        <taxon>Amphioxiformes</taxon>
        <taxon>Branchiostomatidae</taxon>
        <taxon>Branchiostoma</taxon>
    </lineage>
</organism>
<keyword evidence="20" id="KW-0968">Cytoplasmic vesicle</keyword>
<evidence type="ECO:0000256" key="21">
    <source>
        <dbReference type="ARBA" id="ARBA00037235"/>
    </source>
</evidence>
<sequence>MLTRLRFLARVLLLFLVLLTAFAWLLHPVRVLPDLKSRQQIGMSLIKGASLPAPSEVYSVVLWTSHRRGEVGVFRIPVLTYTPRGNLVAMVEGRKNSEKDDVPKVIAVKRSTNAGETWSPSQWIVDDGNTTRRYCSNIGTIFVDNVTETIFLMYMYCGFCPVRSLMLINSTDDGITWGRPRNITDQVGKNYVAHPSPGYGIQKKHNPAKGRLIVCGHGFHDGLGLVLLLSDDHGVTWRRGAFVPSVPFRRSRRGDFDPDECQPIELPDGSLRIVVRNEHVYKCNCKMIMKSFDGGETLPKKHMFLDTHLIEPKITSGVWYSNGVLFYTGPNNTNNRTDLQLRWSYNNGRSWSKVMRIWEHKASYSTLTMLPNDEEHLYIMYERGWIVDDGNVARHNCSYLGSIFVDDTTATIFLMYVFCEFCPTRSLMLINSTDDGITWGRPRNITDHVGKDYATHPSPGYGIQKKHNPSKGRLIVCGHGFHDGKGLVLLLSDDHGVTWRRGAFVPSVPFQDNTDGNFNPDECQPVELPDGSLYLVVRNQHQYKCHCKIIMRSLDGGETLPREHMFLDRALVEPRITSGVWYHRGVLFYSGPNRPLAREDLYLRWSYNHGHTWTKGLQIWGHLAGYSVLTMVPDDEEHIYMIYERGTVKYFDEIAIVKLRLSMMTRNDTSSQGDVSPQKLVSPRTSDPGRS</sequence>
<keyword evidence="12" id="KW-0378">Hydrolase</keyword>
<feature type="domain" description="Sialidase" evidence="27">
    <location>
        <begin position="85"/>
        <end position="372"/>
    </location>
</feature>
<keyword evidence="14" id="KW-0443">Lipid metabolism</keyword>
<dbReference type="GO" id="GO:0006689">
    <property type="term" value="P:ganglioside catabolic process"/>
    <property type="evidence" value="ECO:0007669"/>
    <property type="project" value="TreeGrafter"/>
</dbReference>
<evidence type="ECO:0000256" key="15">
    <source>
        <dbReference type="ARBA" id="ARBA00023136"/>
    </source>
</evidence>
<feature type="domain" description="Sialidase" evidence="27">
    <location>
        <begin position="403"/>
        <end position="634"/>
    </location>
</feature>
<dbReference type="PANTHER" id="PTHR10628:SF25">
    <property type="entry name" value="SIALIDASE-1"/>
    <property type="match status" value="1"/>
</dbReference>
<dbReference type="InterPro" id="IPR011040">
    <property type="entry name" value="Sialidase"/>
</dbReference>
<dbReference type="InterPro" id="IPR026856">
    <property type="entry name" value="Sialidase_fam"/>
</dbReference>